<accession>A0ABV9TYP0</accession>
<organism evidence="2 3">
    <name type="scientific">Actinomadura gamaensis</name>
    <dbReference type="NCBI Taxonomy" id="1763541"/>
    <lineage>
        <taxon>Bacteria</taxon>
        <taxon>Bacillati</taxon>
        <taxon>Actinomycetota</taxon>
        <taxon>Actinomycetes</taxon>
        <taxon>Streptosporangiales</taxon>
        <taxon>Thermomonosporaceae</taxon>
        <taxon>Actinomadura</taxon>
    </lineage>
</organism>
<proteinExistence type="predicted"/>
<comment type="caution">
    <text evidence="2">The sequence shown here is derived from an EMBL/GenBank/DDBJ whole genome shotgun (WGS) entry which is preliminary data.</text>
</comment>
<evidence type="ECO:0000256" key="1">
    <source>
        <dbReference type="SAM" id="Phobius"/>
    </source>
</evidence>
<keyword evidence="1" id="KW-1133">Transmembrane helix</keyword>
<evidence type="ECO:0000313" key="3">
    <source>
        <dbReference type="Proteomes" id="UP001595872"/>
    </source>
</evidence>
<gene>
    <name evidence="2" type="ORF">ACFPCY_15355</name>
</gene>
<protein>
    <submittedName>
        <fullName evidence="2">Uncharacterized protein</fullName>
    </submittedName>
</protein>
<sequence>MYALIWRLLPGERPVKIAIAAGLVLVVAAILWYAVFPWVEPKIQFDHGVMNGDPATTPAATPSGR</sequence>
<keyword evidence="1" id="KW-0812">Transmembrane</keyword>
<keyword evidence="3" id="KW-1185">Reference proteome</keyword>
<feature type="transmembrane region" description="Helical" evidence="1">
    <location>
        <begin position="17"/>
        <end position="36"/>
    </location>
</feature>
<keyword evidence="1" id="KW-0472">Membrane</keyword>
<dbReference type="Proteomes" id="UP001595872">
    <property type="component" value="Unassembled WGS sequence"/>
</dbReference>
<name>A0ABV9TYP0_9ACTN</name>
<dbReference type="RefSeq" id="WP_378255594.1">
    <property type="nucleotide sequence ID" value="NZ_JBHSIT010000004.1"/>
</dbReference>
<evidence type="ECO:0000313" key="2">
    <source>
        <dbReference type="EMBL" id="MFC4908704.1"/>
    </source>
</evidence>
<reference evidence="3" key="1">
    <citation type="journal article" date="2019" name="Int. J. Syst. Evol. Microbiol.">
        <title>The Global Catalogue of Microorganisms (GCM) 10K type strain sequencing project: providing services to taxonomists for standard genome sequencing and annotation.</title>
        <authorList>
            <consortium name="The Broad Institute Genomics Platform"/>
            <consortium name="The Broad Institute Genome Sequencing Center for Infectious Disease"/>
            <person name="Wu L."/>
            <person name="Ma J."/>
        </authorList>
    </citation>
    <scope>NUCLEOTIDE SEQUENCE [LARGE SCALE GENOMIC DNA]</scope>
    <source>
        <strain evidence="3">KLKA75</strain>
    </source>
</reference>
<dbReference type="EMBL" id="JBHSIT010000004">
    <property type="protein sequence ID" value="MFC4908704.1"/>
    <property type="molecule type" value="Genomic_DNA"/>
</dbReference>